<evidence type="ECO:0000256" key="7">
    <source>
        <dbReference type="ARBA" id="ARBA00047745"/>
    </source>
</evidence>
<dbReference type="PANTHER" id="PTHR46566:SF1">
    <property type="entry name" value="1-PHOSPHOFRUCTOKINASE"/>
    <property type="match status" value="1"/>
</dbReference>
<evidence type="ECO:0000256" key="1">
    <source>
        <dbReference type="ARBA" id="ARBA00005380"/>
    </source>
</evidence>
<dbReference type="GO" id="GO:0005524">
    <property type="term" value="F:ATP binding"/>
    <property type="evidence" value="ECO:0007669"/>
    <property type="project" value="UniProtKB-UniRule"/>
</dbReference>
<evidence type="ECO:0000256" key="2">
    <source>
        <dbReference type="ARBA" id="ARBA00022679"/>
    </source>
</evidence>
<sequence length="303" mass="32465">MIYTVTLNPSIDYVISLDEMQVGLVNRLKSASKFPGGKGINVSRILNELDVENTALGFLGGFTGQFVATALTELRVHSDFVGIKEDTRINVKIHAQQETELNALGPNIDDEELSQFMAKFDQVGAGDVVVFSGSVPANLPQTLYDDIIKKIGQNGASFAVDTTGQGLLDTLDSRPLVVKPNNHELGDLFGVKLTSDDQIEEYGKKLIEMGAQNVMISMAGEGGMLVTEDQVFRSFAPKGTVVNSVGAGDSMLAGFVGELVKSHDKQRAFKQGLACGSATAFSLDIATKAKIDEVANAIEIFEK</sequence>
<dbReference type="InterPro" id="IPR029056">
    <property type="entry name" value="Ribokinase-like"/>
</dbReference>
<dbReference type="InterPro" id="IPR017583">
    <property type="entry name" value="Tagatose/fructose_Pkinase"/>
</dbReference>
<proteinExistence type="inferred from homology"/>
<dbReference type="GO" id="GO:0009024">
    <property type="term" value="F:tagatose-6-phosphate kinase activity"/>
    <property type="evidence" value="ECO:0007669"/>
    <property type="project" value="UniProtKB-EC"/>
</dbReference>
<dbReference type="Pfam" id="PF00294">
    <property type="entry name" value="PfkB"/>
    <property type="match status" value="1"/>
</dbReference>
<evidence type="ECO:0000259" key="10">
    <source>
        <dbReference type="Pfam" id="PF00294"/>
    </source>
</evidence>
<comment type="catalytic activity">
    <reaction evidence="7 9">
        <text>beta-D-fructose 1-phosphate + ATP = beta-D-fructose 1,6-bisphosphate + ADP + H(+)</text>
        <dbReference type="Rhea" id="RHEA:14213"/>
        <dbReference type="ChEBI" id="CHEBI:15378"/>
        <dbReference type="ChEBI" id="CHEBI:30616"/>
        <dbReference type="ChEBI" id="CHEBI:32966"/>
        <dbReference type="ChEBI" id="CHEBI:138881"/>
        <dbReference type="ChEBI" id="CHEBI:456216"/>
        <dbReference type="EC" id="2.7.1.56"/>
    </reaction>
</comment>
<dbReference type="EC" id="2.7.1.144" evidence="8"/>
<organism evidence="11 12">
    <name type="scientific">Pediococcus acidilactici</name>
    <dbReference type="NCBI Taxonomy" id="1254"/>
    <lineage>
        <taxon>Bacteria</taxon>
        <taxon>Bacillati</taxon>
        <taxon>Bacillota</taxon>
        <taxon>Bacilli</taxon>
        <taxon>Lactobacillales</taxon>
        <taxon>Lactobacillaceae</taxon>
        <taxon>Pediococcus</taxon>
        <taxon>Pediococcus acidilactici group</taxon>
    </lineage>
</organism>
<dbReference type="PROSITE" id="PS00584">
    <property type="entry name" value="PFKB_KINASES_2"/>
    <property type="match status" value="1"/>
</dbReference>
<dbReference type="GO" id="GO:0044281">
    <property type="term" value="P:small molecule metabolic process"/>
    <property type="evidence" value="ECO:0007669"/>
    <property type="project" value="UniProtKB-ARBA"/>
</dbReference>
<dbReference type="GO" id="GO:0005829">
    <property type="term" value="C:cytosol"/>
    <property type="evidence" value="ECO:0007669"/>
    <property type="project" value="TreeGrafter"/>
</dbReference>
<dbReference type="EMBL" id="JAWJAV010000001">
    <property type="protein sequence ID" value="MDV2620614.1"/>
    <property type="molecule type" value="Genomic_DNA"/>
</dbReference>
<dbReference type="RefSeq" id="WP_317071931.1">
    <property type="nucleotide sequence ID" value="NZ_JAWJAV010000001.1"/>
</dbReference>
<dbReference type="AlphaFoldDB" id="A0AAW8YGI4"/>
<reference evidence="11" key="1">
    <citation type="journal article" date="2023" name="PeerJ">
        <title>Selection and evaluation of lactic acid bacteria from chicken feces in Thailand as potential probiotics.</title>
        <authorList>
            <person name="Khurajog B."/>
            <person name="Disastra Y."/>
            <person name="Lawwyne L.D."/>
            <person name="Sirichokchatchawan W."/>
            <person name="Niyomtham W."/>
            <person name="Yindee J."/>
            <person name="Hampson D.J."/>
            <person name="Prapasarakul N."/>
        </authorList>
    </citation>
    <scope>NUCLEOTIDE SEQUENCE</scope>
    <source>
        <strain evidence="11">BF9</strain>
    </source>
</reference>
<dbReference type="FunFam" id="3.40.1190.20:FF:000001">
    <property type="entry name" value="Phosphofructokinase"/>
    <property type="match status" value="1"/>
</dbReference>
<dbReference type="PANTHER" id="PTHR46566">
    <property type="entry name" value="1-PHOSPHOFRUCTOKINASE-RELATED"/>
    <property type="match status" value="1"/>
</dbReference>
<dbReference type="NCBIfam" id="TIGR03168">
    <property type="entry name" value="1-PFK"/>
    <property type="match status" value="1"/>
</dbReference>
<comment type="similarity">
    <text evidence="8">Belongs to the carbohydrate kinase PfkB family. LacC subfamily.</text>
</comment>
<comment type="function">
    <text evidence="9">Catalyzes the ATP-dependent phosphorylation of fructose-l-phosphate to fructose-l,6-bisphosphate.</text>
</comment>
<dbReference type="InterPro" id="IPR022463">
    <property type="entry name" value="1-PFruKinase"/>
</dbReference>
<comment type="similarity">
    <text evidence="1">Belongs to the carbohydrate kinase pfkB family.</text>
</comment>
<evidence type="ECO:0000313" key="11">
    <source>
        <dbReference type="EMBL" id="MDV2620614.1"/>
    </source>
</evidence>
<comment type="pathway">
    <text evidence="8">Carbohydrate metabolism; D-tagatose 6-phosphate degradation; D-glyceraldehyde 3-phosphate and glycerone phosphate from D-tagatose 6-phosphate: step 1/2.</text>
</comment>
<dbReference type="Proteomes" id="UP001280897">
    <property type="component" value="Unassembled WGS sequence"/>
</dbReference>
<dbReference type="InterPro" id="IPR002173">
    <property type="entry name" value="Carboh/pur_kinase_PfkB_CS"/>
</dbReference>
<feature type="domain" description="Carbohydrate kinase PfkB" evidence="10">
    <location>
        <begin position="6"/>
        <end position="280"/>
    </location>
</feature>
<dbReference type="GO" id="GO:0005988">
    <property type="term" value="P:lactose metabolic process"/>
    <property type="evidence" value="ECO:0007669"/>
    <property type="project" value="UniProtKB-KW"/>
</dbReference>
<keyword evidence="4 8" id="KW-0547">Nucleotide-binding</keyword>
<dbReference type="NCBIfam" id="TIGR03828">
    <property type="entry name" value="pfkB"/>
    <property type="match status" value="1"/>
</dbReference>
<comment type="catalytic activity">
    <reaction evidence="8">
        <text>D-tagatofuranose 6-phosphate + ATP = D-tagatofuranose 1,6-bisphosphate + ADP + H(+)</text>
        <dbReference type="Rhea" id="RHEA:12420"/>
        <dbReference type="ChEBI" id="CHEBI:15378"/>
        <dbReference type="ChEBI" id="CHEBI:30616"/>
        <dbReference type="ChEBI" id="CHEBI:58694"/>
        <dbReference type="ChEBI" id="CHEBI:58695"/>
        <dbReference type="ChEBI" id="CHEBI:456216"/>
        <dbReference type="EC" id="2.7.1.144"/>
    </reaction>
</comment>
<protein>
    <recommendedName>
        <fullName evidence="8">Tagatose-6-phosphate kinase</fullName>
        <ecNumber evidence="8">2.7.1.144</ecNumber>
    </recommendedName>
</protein>
<dbReference type="PIRSF" id="PIRSF000535">
    <property type="entry name" value="1PFK/6PFK/LacC"/>
    <property type="match status" value="1"/>
</dbReference>
<dbReference type="SUPFAM" id="SSF53613">
    <property type="entry name" value="Ribokinase-like"/>
    <property type="match status" value="1"/>
</dbReference>
<keyword evidence="3 8" id="KW-0423">Lactose metabolism</keyword>
<evidence type="ECO:0000256" key="4">
    <source>
        <dbReference type="ARBA" id="ARBA00022741"/>
    </source>
</evidence>
<accession>A0AAW8YGI4</accession>
<reference evidence="11" key="2">
    <citation type="submission" date="2023-10" db="EMBL/GenBank/DDBJ databases">
        <authorList>
            <person name="Khurajog B."/>
        </authorList>
    </citation>
    <scope>NUCLEOTIDE SEQUENCE</scope>
    <source>
        <strain evidence="11">BF9</strain>
    </source>
</reference>
<keyword evidence="5 9" id="KW-0418">Kinase</keyword>
<evidence type="ECO:0000256" key="9">
    <source>
        <dbReference type="RuleBase" id="RU369061"/>
    </source>
</evidence>
<evidence type="ECO:0000256" key="8">
    <source>
        <dbReference type="PIRNR" id="PIRNR000535"/>
    </source>
</evidence>
<name>A0AAW8YGI4_PEDAC</name>
<dbReference type="CDD" id="cd01164">
    <property type="entry name" value="FruK_PfkB_like"/>
    <property type="match status" value="1"/>
</dbReference>
<keyword evidence="2 8" id="KW-0808">Transferase</keyword>
<evidence type="ECO:0000256" key="3">
    <source>
        <dbReference type="ARBA" id="ARBA00022736"/>
    </source>
</evidence>
<keyword evidence="6 8" id="KW-0067">ATP-binding</keyword>
<dbReference type="GO" id="GO:0008662">
    <property type="term" value="F:1-phosphofructokinase activity"/>
    <property type="evidence" value="ECO:0007669"/>
    <property type="project" value="UniProtKB-UniRule"/>
</dbReference>
<dbReference type="InterPro" id="IPR011611">
    <property type="entry name" value="PfkB_dom"/>
</dbReference>
<dbReference type="Gene3D" id="3.40.1190.20">
    <property type="match status" value="1"/>
</dbReference>
<evidence type="ECO:0000256" key="6">
    <source>
        <dbReference type="ARBA" id="ARBA00022840"/>
    </source>
</evidence>
<comment type="caution">
    <text evidence="11">The sequence shown here is derived from an EMBL/GenBank/DDBJ whole genome shotgun (WGS) entry which is preliminary data.</text>
</comment>
<evidence type="ECO:0000256" key="5">
    <source>
        <dbReference type="ARBA" id="ARBA00022777"/>
    </source>
</evidence>
<evidence type="ECO:0000313" key="12">
    <source>
        <dbReference type="Proteomes" id="UP001280897"/>
    </source>
</evidence>
<gene>
    <name evidence="11" type="primary">pfkB</name>
    <name evidence="11" type="ORF">R0G89_02535</name>
</gene>
<dbReference type="GO" id="GO:0016052">
    <property type="term" value="P:carbohydrate catabolic process"/>
    <property type="evidence" value="ECO:0007669"/>
    <property type="project" value="UniProtKB-ARBA"/>
</dbReference>